<name>W9G4J1_9MICO</name>
<reference evidence="10 11" key="1">
    <citation type="submission" date="2013-08" db="EMBL/GenBank/DDBJ databases">
        <title>Intrasporangium oryzae NRRL B-24470.</title>
        <authorList>
            <person name="Liu H."/>
            <person name="Wang G."/>
        </authorList>
    </citation>
    <scope>NUCLEOTIDE SEQUENCE [LARGE SCALE GENOMIC DNA]</scope>
    <source>
        <strain evidence="10 11">NRRL B-24470</strain>
    </source>
</reference>
<proteinExistence type="predicted"/>
<feature type="transmembrane region" description="Helical" evidence="8">
    <location>
        <begin position="221"/>
        <end position="246"/>
    </location>
</feature>
<accession>W9G4J1</accession>
<feature type="domain" description="Major facilitator superfamily (MFS) profile" evidence="9">
    <location>
        <begin position="16"/>
        <end position="405"/>
    </location>
</feature>
<feature type="region of interest" description="Disordered" evidence="7">
    <location>
        <begin position="422"/>
        <end position="452"/>
    </location>
</feature>
<dbReference type="GO" id="GO:0005886">
    <property type="term" value="C:plasma membrane"/>
    <property type="evidence" value="ECO:0007669"/>
    <property type="project" value="UniProtKB-SubCell"/>
</dbReference>
<dbReference type="STRING" id="1386089.N865_21185"/>
<dbReference type="PANTHER" id="PTHR23517">
    <property type="entry name" value="RESISTANCE PROTEIN MDTM, PUTATIVE-RELATED-RELATED"/>
    <property type="match status" value="1"/>
</dbReference>
<evidence type="ECO:0000256" key="6">
    <source>
        <dbReference type="ARBA" id="ARBA00023136"/>
    </source>
</evidence>
<dbReference type="PANTHER" id="PTHR23517:SF3">
    <property type="entry name" value="INTEGRAL MEMBRANE TRANSPORT PROTEIN"/>
    <property type="match status" value="1"/>
</dbReference>
<dbReference type="GO" id="GO:0022857">
    <property type="term" value="F:transmembrane transporter activity"/>
    <property type="evidence" value="ECO:0007669"/>
    <property type="project" value="InterPro"/>
</dbReference>
<dbReference type="OrthoDB" id="3865324at2"/>
<keyword evidence="3" id="KW-1003">Cell membrane</keyword>
<dbReference type="InterPro" id="IPR036259">
    <property type="entry name" value="MFS_trans_sf"/>
</dbReference>
<feature type="transmembrane region" description="Helical" evidence="8">
    <location>
        <begin position="312"/>
        <end position="334"/>
    </location>
</feature>
<feature type="transmembrane region" description="Helical" evidence="8">
    <location>
        <begin position="286"/>
        <end position="306"/>
    </location>
</feature>
<evidence type="ECO:0000256" key="7">
    <source>
        <dbReference type="SAM" id="MobiDB-lite"/>
    </source>
</evidence>
<comment type="caution">
    <text evidence="10">The sequence shown here is derived from an EMBL/GenBank/DDBJ whole genome shotgun (WGS) entry which is preliminary data.</text>
</comment>
<dbReference type="AlphaFoldDB" id="W9G4J1"/>
<evidence type="ECO:0000256" key="3">
    <source>
        <dbReference type="ARBA" id="ARBA00022475"/>
    </source>
</evidence>
<keyword evidence="2" id="KW-0813">Transport</keyword>
<protein>
    <submittedName>
        <fullName evidence="10">Membrane protein</fullName>
    </submittedName>
</protein>
<gene>
    <name evidence="10" type="ORF">N865_21185</name>
</gene>
<feature type="transmembrane region" description="Helical" evidence="8">
    <location>
        <begin position="107"/>
        <end position="128"/>
    </location>
</feature>
<feature type="transmembrane region" description="Helical" evidence="8">
    <location>
        <begin position="174"/>
        <end position="193"/>
    </location>
</feature>
<evidence type="ECO:0000256" key="2">
    <source>
        <dbReference type="ARBA" id="ARBA00022448"/>
    </source>
</evidence>
<dbReference type="InterPro" id="IPR011701">
    <property type="entry name" value="MFS"/>
</dbReference>
<evidence type="ECO:0000313" key="11">
    <source>
        <dbReference type="Proteomes" id="UP000019489"/>
    </source>
</evidence>
<keyword evidence="6 8" id="KW-0472">Membrane</keyword>
<dbReference type="Pfam" id="PF07690">
    <property type="entry name" value="MFS_1"/>
    <property type="match status" value="1"/>
</dbReference>
<keyword evidence="5 8" id="KW-1133">Transmembrane helix</keyword>
<evidence type="ECO:0000256" key="8">
    <source>
        <dbReference type="SAM" id="Phobius"/>
    </source>
</evidence>
<evidence type="ECO:0000256" key="5">
    <source>
        <dbReference type="ARBA" id="ARBA00022989"/>
    </source>
</evidence>
<feature type="transmembrane region" description="Helical" evidence="8">
    <location>
        <begin position="148"/>
        <end position="168"/>
    </location>
</feature>
<feature type="transmembrane region" description="Helical" evidence="8">
    <location>
        <begin position="380"/>
        <end position="397"/>
    </location>
</feature>
<dbReference type="PATRIC" id="fig|1386089.3.peg.4079"/>
<evidence type="ECO:0000256" key="1">
    <source>
        <dbReference type="ARBA" id="ARBA00004651"/>
    </source>
</evidence>
<keyword evidence="11" id="KW-1185">Reference proteome</keyword>
<organism evidence="10 11">
    <name type="scientific">Intrasporangium oryzae NRRL B-24470</name>
    <dbReference type="NCBI Taxonomy" id="1386089"/>
    <lineage>
        <taxon>Bacteria</taxon>
        <taxon>Bacillati</taxon>
        <taxon>Actinomycetota</taxon>
        <taxon>Actinomycetes</taxon>
        <taxon>Micrococcales</taxon>
        <taxon>Intrasporangiaceae</taxon>
        <taxon>Intrasporangium</taxon>
    </lineage>
</organism>
<evidence type="ECO:0000259" key="9">
    <source>
        <dbReference type="PROSITE" id="PS50850"/>
    </source>
</evidence>
<evidence type="ECO:0000313" key="10">
    <source>
        <dbReference type="EMBL" id="EWS99717.1"/>
    </source>
</evidence>
<dbReference type="Proteomes" id="UP000019489">
    <property type="component" value="Unassembled WGS sequence"/>
</dbReference>
<sequence length="452" mass="48244">MNLRAVLRHARPPSPLAGRLSLQSLLFALGQGTFMTGSAVFFTQVVGLSAAQVGLGLTFAGIAAFVAAVPMGKLVDRFGPKKMWAVSATGQAAMFAVWPFITGFQGYVGMAVGMEVIGALGGAAYGAYTIDVLPPDERVRSRAYMYSALNVGFTLGSMVGGIALAFHSNEVLQALPWFTALTFLVNAVAIGRLPRAAHDDRTPEDRAAKVPGPGPLRNPGWLLTTFFTGVFWTNQVLLNVVIPLWLVEKTDAPRVLLAFLFGTNTVMCIFLPMVTSRGVKDVPTALRAVRISSVFFVVSCLITMATHDTVGWVTIALVWLGHVTVTGAELYLSAASWSFEAELMDPRQRGAYQGAAELSGTLGKVWAPALYTFLAMNWGAGGWLVIAAIVVVATVAIHPSTRLARRFLVQHVPADVLADARASAPEPEEDLVVGPPSLDPVDEPVPDLDARR</sequence>
<evidence type="ECO:0000256" key="4">
    <source>
        <dbReference type="ARBA" id="ARBA00022692"/>
    </source>
</evidence>
<feature type="transmembrane region" description="Helical" evidence="8">
    <location>
        <begin position="83"/>
        <end position="101"/>
    </location>
</feature>
<dbReference type="RefSeq" id="WP_157557805.1">
    <property type="nucleotide sequence ID" value="NZ_AWSA01000077.1"/>
</dbReference>
<dbReference type="InterPro" id="IPR050171">
    <property type="entry name" value="MFS_Transporters"/>
</dbReference>
<feature type="transmembrane region" description="Helical" evidence="8">
    <location>
        <begin position="20"/>
        <end position="42"/>
    </location>
</feature>
<feature type="transmembrane region" description="Helical" evidence="8">
    <location>
        <begin position="252"/>
        <end position="274"/>
    </location>
</feature>
<dbReference type="eggNOG" id="COG2814">
    <property type="taxonomic scope" value="Bacteria"/>
</dbReference>
<dbReference type="Gene3D" id="1.20.1250.20">
    <property type="entry name" value="MFS general substrate transporter like domains"/>
    <property type="match status" value="1"/>
</dbReference>
<dbReference type="SUPFAM" id="SSF103473">
    <property type="entry name" value="MFS general substrate transporter"/>
    <property type="match status" value="1"/>
</dbReference>
<dbReference type="EMBL" id="AWSA01000077">
    <property type="protein sequence ID" value="EWS99717.1"/>
    <property type="molecule type" value="Genomic_DNA"/>
</dbReference>
<comment type="subcellular location">
    <subcellularLocation>
        <location evidence="1">Cell membrane</location>
        <topology evidence="1">Multi-pass membrane protein</topology>
    </subcellularLocation>
</comment>
<dbReference type="InterPro" id="IPR020846">
    <property type="entry name" value="MFS_dom"/>
</dbReference>
<dbReference type="PROSITE" id="PS50850">
    <property type="entry name" value="MFS"/>
    <property type="match status" value="1"/>
</dbReference>
<feature type="transmembrane region" description="Helical" evidence="8">
    <location>
        <begin position="48"/>
        <end position="71"/>
    </location>
</feature>
<keyword evidence="4 8" id="KW-0812">Transmembrane</keyword>